<comment type="subcellular location">
    <subcellularLocation>
        <location evidence="1">Cell inner membrane</location>
        <topology evidence="1">Multi-pass membrane protein</topology>
    </subcellularLocation>
    <subcellularLocation>
        <location evidence="8">Cell membrane</location>
        <topology evidence="8">Multi-pass membrane protein</topology>
    </subcellularLocation>
</comment>
<evidence type="ECO:0000313" key="11">
    <source>
        <dbReference type="Proteomes" id="UP001331561"/>
    </source>
</evidence>
<evidence type="ECO:0000259" key="9">
    <source>
        <dbReference type="PROSITE" id="PS50928"/>
    </source>
</evidence>
<evidence type="ECO:0000256" key="4">
    <source>
        <dbReference type="ARBA" id="ARBA00022519"/>
    </source>
</evidence>
<feature type="domain" description="ABC transmembrane type-1" evidence="9">
    <location>
        <begin position="357"/>
        <end position="549"/>
    </location>
</feature>
<evidence type="ECO:0000256" key="8">
    <source>
        <dbReference type="RuleBase" id="RU363032"/>
    </source>
</evidence>
<keyword evidence="11" id="KW-1185">Reference proteome</keyword>
<comment type="caution">
    <text evidence="10">The sequence shown here is derived from an EMBL/GenBank/DDBJ whole genome shotgun (WGS) entry which is preliminary data.</text>
</comment>
<evidence type="ECO:0000313" key="10">
    <source>
        <dbReference type="EMBL" id="MEC5387270.1"/>
    </source>
</evidence>
<evidence type="ECO:0000256" key="6">
    <source>
        <dbReference type="ARBA" id="ARBA00022989"/>
    </source>
</evidence>
<feature type="domain" description="ABC transmembrane type-1" evidence="9">
    <location>
        <begin position="67"/>
        <end position="266"/>
    </location>
</feature>
<dbReference type="PANTHER" id="PTHR43357">
    <property type="entry name" value="INNER MEMBRANE ABC TRANSPORTER PERMEASE PROTEIN YDCV"/>
    <property type="match status" value="1"/>
</dbReference>
<protein>
    <submittedName>
        <fullName evidence="10">Iron ABC transporter permease</fullName>
    </submittedName>
</protein>
<feature type="transmembrane region" description="Helical" evidence="8">
    <location>
        <begin position="103"/>
        <end position="124"/>
    </location>
</feature>
<keyword evidence="7 8" id="KW-0472">Membrane</keyword>
<dbReference type="PANTHER" id="PTHR43357:SF4">
    <property type="entry name" value="INNER MEMBRANE ABC TRANSPORTER PERMEASE PROTEIN YDCV"/>
    <property type="match status" value="1"/>
</dbReference>
<dbReference type="Proteomes" id="UP001331561">
    <property type="component" value="Unassembled WGS sequence"/>
</dbReference>
<feature type="transmembrane region" description="Helical" evidence="8">
    <location>
        <begin position="195"/>
        <end position="216"/>
    </location>
</feature>
<feature type="transmembrane region" description="Helical" evidence="8">
    <location>
        <begin position="144"/>
        <end position="166"/>
    </location>
</feature>
<dbReference type="CDD" id="cd06261">
    <property type="entry name" value="TM_PBP2"/>
    <property type="match status" value="2"/>
</dbReference>
<keyword evidence="3" id="KW-1003">Cell membrane</keyword>
<feature type="transmembrane region" description="Helical" evidence="8">
    <location>
        <begin position="302"/>
        <end position="327"/>
    </location>
</feature>
<keyword evidence="4" id="KW-0997">Cell inner membrane</keyword>
<evidence type="ECO:0000256" key="2">
    <source>
        <dbReference type="ARBA" id="ARBA00022448"/>
    </source>
</evidence>
<feature type="transmembrane region" description="Helical" evidence="8">
    <location>
        <begin position="249"/>
        <end position="269"/>
    </location>
</feature>
<feature type="transmembrane region" description="Helical" evidence="8">
    <location>
        <begin position="12"/>
        <end position="39"/>
    </location>
</feature>
<organism evidence="10 11">
    <name type="scientific">Uliginosibacterium silvisoli</name>
    <dbReference type="NCBI Taxonomy" id="3114758"/>
    <lineage>
        <taxon>Bacteria</taxon>
        <taxon>Pseudomonadati</taxon>
        <taxon>Pseudomonadota</taxon>
        <taxon>Betaproteobacteria</taxon>
        <taxon>Rhodocyclales</taxon>
        <taxon>Zoogloeaceae</taxon>
        <taxon>Uliginosibacterium</taxon>
    </lineage>
</organism>
<feature type="transmembrane region" description="Helical" evidence="8">
    <location>
        <begin position="71"/>
        <end position="91"/>
    </location>
</feature>
<dbReference type="InterPro" id="IPR035906">
    <property type="entry name" value="MetI-like_sf"/>
</dbReference>
<keyword evidence="6 8" id="KW-1133">Transmembrane helix</keyword>
<keyword evidence="2 8" id="KW-0813">Transport</keyword>
<proteinExistence type="inferred from homology"/>
<evidence type="ECO:0000256" key="3">
    <source>
        <dbReference type="ARBA" id="ARBA00022475"/>
    </source>
</evidence>
<sequence>MHAESVEVRGVGLIQSLCIAALLMVVVLPVSFVVLQAIFPHLPEGSLRAPFSAIARTFGEQHLAQLLGNTVVLGLSVSLASLLLALPLAVLRGTRRLPGAKYWDLLFLIPFMIPPYIGAFSWVLSLQDNGYARQLFGWSAEGLLFSFPGIVLVMSLHLFPLVYFALSRSLMLIGKRFADAGKVCGASAFSSFLRITLPLSLPGMLASLLLVFALTVEEYGTPATLGKRSGFLVLVTSIEEKFAEWPIDLPGAALLSLALVALVLLAFWLQHYIVTRRSFITVAGKQRDEAAPELGRMRWPALGLFASVTLLATGIPIGATLACAFSRTLSGGLAWDNFGLRHFIAVFENRNGALDALFNSLWLAAATAIIAGILGALTAYVSARTRLRGRSLLDAFSALPNALPGMVVAVGMILAWNRSWWPVPIYNTPVVLLLAYICLMLPYPVRYVGAGLRQISQSLDAAARVCGATSGRVLWRILLPLIAPNLFISMLLVFAVASRELVASVMLAPTGMPTVATFVFNQFAQGSPGVGMALSVIAIFSSTAILVTVRQLFKHDEL</sequence>
<evidence type="ECO:0000256" key="5">
    <source>
        <dbReference type="ARBA" id="ARBA00022692"/>
    </source>
</evidence>
<feature type="transmembrane region" description="Helical" evidence="8">
    <location>
        <begin position="423"/>
        <end position="443"/>
    </location>
</feature>
<dbReference type="Pfam" id="PF00528">
    <property type="entry name" value="BPD_transp_1"/>
    <property type="match status" value="2"/>
</dbReference>
<gene>
    <name evidence="10" type="ORF">VVD49_16190</name>
</gene>
<evidence type="ECO:0000256" key="7">
    <source>
        <dbReference type="ARBA" id="ARBA00023136"/>
    </source>
</evidence>
<dbReference type="SUPFAM" id="SSF161098">
    <property type="entry name" value="MetI-like"/>
    <property type="match status" value="2"/>
</dbReference>
<feature type="transmembrane region" description="Helical" evidence="8">
    <location>
        <begin position="501"/>
        <end position="520"/>
    </location>
</feature>
<dbReference type="InterPro" id="IPR000515">
    <property type="entry name" value="MetI-like"/>
</dbReference>
<feature type="transmembrane region" description="Helical" evidence="8">
    <location>
        <begin position="395"/>
        <end position="417"/>
    </location>
</feature>
<feature type="transmembrane region" description="Helical" evidence="8">
    <location>
        <begin position="361"/>
        <end position="383"/>
    </location>
</feature>
<evidence type="ECO:0000256" key="1">
    <source>
        <dbReference type="ARBA" id="ARBA00004429"/>
    </source>
</evidence>
<dbReference type="EMBL" id="JAYXHS010000003">
    <property type="protein sequence ID" value="MEC5387270.1"/>
    <property type="molecule type" value="Genomic_DNA"/>
</dbReference>
<reference evidence="10 11" key="1">
    <citation type="submission" date="2024-01" db="EMBL/GenBank/DDBJ databases">
        <title>Uliginosibacterium soil sp. nov.</title>
        <authorList>
            <person name="Lv Y."/>
        </authorList>
    </citation>
    <scope>NUCLEOTIDE SEQUENCE [LARGE SCALE GENOMIC DNA]</scope>
    <source>
        <strain evidence="10 11">H3</strain>
    </source>
</reference>
<comment type="similarity">
    <text evidence="8">Belongs to the binding-protein-dependent transport system permease family.</text>
</comment>
<dbReference type="RefSeq" id="WP_327600246.1">
    <property type="nucleotide sequence ID" value="NZ_JAYXHS010000003.1"/>
</dbReference>
<dbReference type="PROSITE" id="PS50928">
    <property type="entry name" value="ABC_TM1"/>
    <property type="match status" value="2"/>
</dbReference>
<name>A0ABU6K8F0_9RHOO</name>
<accession>A0ABU6K8F0</accession>
<dbReference type="Gene3D" id="1.10.3720.10">
    <property type="entry name" value="MetI-like"/>
    <property type="match status" value="2"/>
</dbReference>
<keyword evidence="5 8" id="KW-0812">Transmembrane</keyword>
<feature type="transmembrane region" description="Helical" evidence="8">
    <location>
        <begin position="532"/>
        <end position="553"/>
    </location>
</feature>
<feature type="transmembrane region" description="Helical" evidence="8">
    <location>
        <begin position="473"/>
        <end position="495"/>
    </location>
</feature>